<protein>
    <recommendedName>
        <fullName evidence="5">Succinylglutamate desuccinylase/Aspartoacylase catalytic domain-containing protein</fullName>
    </recommendedName>
</protein>
<sequence>MTQNADFSWLPVTTLSDGSELHLPLHVLRGKRAGPTLGLTGMIHGNEALPSVAIIRQILEQVDPDDLTGSIMAVPVCNPPAAGSNTRNTPLDGMNLNDAFAEPPEDTTIQPVPTVSVQIAGTLK</sequence>
<name>A0A0F9GU70_9ZZZZ</name>
<dbReference type="InterPro" id="IPR053138">
    <property type="entry name" value="N-alpha-Ac-DABA_deacetylase"/>
</dbReference>
<dbReference type="GO" id="GO:0046872">
    <property type="term" value="F:metal ion binding"/>
    <property type="evidence" value="ECO:0007669"/>
    <property type="project" value="UniProtKB-KW"/>
</dbReference>
<evidence type="ECO:0000313" key="6">
    <source>
        <dbReference type="EMBL" id="KKL94236.1"/>
    </source>
</evidence>
<feature type="non-terminal residue" evidence="6">
    <location>
        <position position="124"/>
    </location>
</feature>
<gene>
    <name evidence="6" type="ORF">LCGC14_1866740</name>
</gene>
<evidence type="ECO:0000256" key="4">
    <source>
        <dbReference type="ARBA" id="ARBA00022833"/>
    </source>
</evidence>
<keyword evidence="2" id="KW-0479">Metal-binding</keyword>
<proteinExistence type="predicted"/>
<dbReference type="Pfam" id="PF24827">
    <property type="entry name" value="AstE_AspA_cat"/>
    <property type="match status" value="1"/>
</dbReference>
<dbReference type="SUPFAM" id="SSF53187">
    <property type="entry name" value="Zn-dependent exopeptidases"/>
    <property type="match status" value="1"/>
</dbReference>
<evidence type="ECO:0000256" key="1">
    <source>
        <dbReference type="ARBA" id="ARBA00001947"/>
    </source>
</evidence>
<feature type="domain" description="Succinylglutamate desuccinylase/Aspartoacylase catalytic" evidence="5">
    <location>
        <begin position="33"/>
        <end position="105"/>
    </location>
</feature>
<accession>A0A0F9GU70</accession>
<organism evidence="6">
    <name type="scientific">marine sediment metagenome</name>
    <dbReference type="NCBI Taxonomy" id="412755"/>
    <lineage>
        <taxon>unclassified sequences</taxon>
        <taxon>metagenomes</taxon>
        <taxon>ecological metagenomes</taxon>
    </lineage>
</organism>
<evidence type="ECO:0000256" key="3">
    <source>
        <dbReference type="ARBA" id="ARBA00022801"/>
    </source>
</evidence>
<dbReference type="InterPro" id="IPR055438">
    <property type="entry name" value="AstE_AspA_cat"/>
</dbReference>
<dbReference type="GO" id="GO:0016788">
    <property type="term" value="F:hydrolase activity, acting on ester bonds"/>
    <property type="evidence" value="ECO:0007669"/>
    <property type="project" value="InterPro"/>
</dbReference>
<dbReference type="PANTHER" id="PTHR37326:SF1">
    <property type="entry name" value="BLL3975 PROTEIN"/>
    <property type="match status" value="1"/>
</dbReference>
<keyword evidence="4" id="KW-0862">Zinc</keyword>
<reference evidence="6" key="1">
    <citation type="journal article" date="2015" name="Nature">
        <title>Complex archaea that bridge the gap between prokaryotes and eukaryotes.</title>
        <authorList>
            <person name="Spang A."/>
            <person name="Saw J.H."/>
            <person name="Jorgensen S.L."/>
            <person name="Zaremba-Niedzwiedzka K."/>
            <person name="Martijn J."/>
            <person name="Lind A.E."/>
            <person name="van Eijk R."/>
            <person name="Schleper C."/>
            <person name="Guy L."/>
            <person name="Ettema T.J."/>
        </authorList>
    </citation>
    <scope>NUCLEOTIDE SEQUENCE</scope>
</reference>
<dbReference type="AlphaFoldDB" id="A0A0F9GU70"/>
<comment type="caution">
    <text evidence="6">The sequence shown here is derived from an EMBL/GenBank/DDBJ whole genome shotgun (WGS) entry which is preliminary data.</text>
</comment>
<comment type="cofactor">
    <cofactor evidence="1">
        <name>Zn(2+)</name>
        <dbReference type="ChEBI" id="CHEBI:29105"/>
    </cofactor>
</comment>
<evidence type="ECO:0000256" key="2">
    <source>
        <dbReference type="ARBA" id="ARBA00022723"/>
    </source>
</evidence>
<evidence type="ECO:0000259" key="5">
    <source>
        <dbReference type="Pfam" id="PF24827"/>
    </source>
</evidence>
<keyword evidence="3" id="KW-0378">Hydrolase</keyword>
<dbReference type="EMBL" id="LAZR01018980">
    <property type="protein sequence ID" value="KKL94236.1"/>
    <property type="molecule type" value="Genomic_DNA"/>
</dbReference>
<dbReference type="Gene3D" id="3.40.630.10">
    <property type="entry name" value="Zn peptidases"/>
    <property type="match status" value="1"/>
</dbReference>
<dbReference type="PANTHER" id="PTHR37326">
    <property type="entry name" value="BLL3975 PROTEIN"/>
    <property type="match status" value="1"/>
</dbReference>